<feature type="binding site" evidence="12">
    <location>
        <position position="319"/>
    </location>
    <ligand>
        <name>Mn(2+)</name>
        <dbReference type="ChEBI" id="CHEBI:29035"/>
        <label>2</label>
    </ligand>
</feature>
<comment type="catalytic activity">
    <reaction evidence="8">
        <text>a 3'-end 3'-phospho-ribonucleotide-RNA + a 5'-end dephospho-ribonucleoside-RNA + GTP = a ribonucleotidyl-ribonucleotide-RNA + GMP + diphosphate</text>
        <dbReference type="Rhea" id="RHEA:68076"/>
        <dbReference type="Rhea" id="RHEA-COMP:10463"/>
        <dbReference type="Rhea" id="RHEA-COMP:13936"/>
        <dbReference type="Rhea" id="RHEA-COMP:17355"/>
        <dbReference type="ChEBI" id="CHEBI:33019"/>
        <dbReference type="ChEBI" id="CHEBI:37565"/>
        <dbReference type="ChEBI" id="CHEBI:58115"/>
        <dbReference type="ChEBI" id="CHEBI:83062"/>
        <dbReference type="ChEBI" id="CHEBI:138284"/>
        <dbReference type="ChEBI" id="CHEBI:173118"/>
        <dbReference type="EC" id="6.5.1.8"/>
    </reaction>
</comment>
<reference evidence="14 15" key="1">
    <citation type="submission" date="2018-01" db="EMBL/GenBank/DDBJ databases">
        <title>The whole genome sequencing and assembly of Fervidobacterium changbaicum CBS-1 strain.</title>
        <authorList>
            <person name="Kim J.-Y."/>
            <person name="Park M.-K."/>
            <person name="Yi H."/>
            <person name="Bahn Y.-S."/>
            <person name="Kim J.F."/>
            <person name="Lee D.-W."/>
        </authorList>
    </citation>
    <scope>NUCLEOTIDE SEQUENCE [LARGE SCALE GENOMIC DNA]</scope>
    <source>
        <strain evidence="14 15">CBS-1</strain>
    </source>
</reference>
<keyword evidence="3 12" id="KW-0479">Metal-binding</keyword>
<name>A0AAE6CD63_9BACT</name>
<feature type="binding site" evidence="12">
    <location>
        <position position="230"/>
    </location>
    <ligand>
        <name>Mn(2+)</name>
        <dbReference type="ChEBI" id="CHEBI:29035"/>
        <label>2</label>
    </ligand>
</feature>
<evidence type="ECO:0000256" key="2">
    <source>
        <dbReference type="ARBA" id="ARBA00022598"/>
    </source>
</evidence>
<comment type="similarity">
    <text evidence="1 13">Belongs to the RtcB family.</text>
</comment>
<evidence type="ECO:0000256" key="9">
    <source>
        <dbReference type="ARBA" id="ARBA00049514"/>
    </source>
</evidence>
<dbReference type="PROSITE" id="PS01288">
    <property type="entry name" value="UPF0027"/>
    <property type="match status" value="1"/>
</dbReference>
<keyword evidence="6 11" id="KW-0342">GTP-binding</keyword>
<evidence type="ECO:0000256" key="5">
    <source>
        <dbReference type="ARBA" id="ARBA00022800"/>
    </source>
</evidence>
<comment type="cofactor">
    <cofactor evidence="12 13">
        <name>Mn(2+)</name>
        <dbReference type="ChEBI" id="CHEBI:29035"/>
    </cofactor>
    <text evidence="12 13">Binds 2 manganese ions per subunit.</text>
</comment>
<dbReference type="InterPro" id="IPR001233">
    <property type="entry name" value="RtcB"/>
</dbReference>
<dbReference type="EMBL" id="CP026721">
    <property type="protein sequence ID" value="QAV32352.1"/>
    <property type="molecule type" value="Genomic_DNA"/>
</dbReference>
<dbReference type="FunFam" id="3.90.1860.10:FF:000001">
    <property type="entry name" value="tRNA-splicing ligase RtcB homolog"/>
    <property type="match status" value="1"/>
</dbReference>
<feature type="binding site" evidence="11">
    <location>
        <position position="470"/>
    </location>
    <ligand>
        <name>GMP</name>
        <dbReference type="ChEBI" id="CHEBI:58115"/>
    </ligand>
</feature>
<feature type="binding site" evidence="11">
    <location>
        <begin position="198"/>
        <end position="202"/>
    </location>
    <ligand>
        <name>GMP</name>
        <dbReference type="ChEBI" id="CHEBI:58115"/>
    </ligand>
</feature>
<dbReference type="RefSeq" id="WP_033191203.1">
    <property type="nucleotide sequence ID" value="NZ_CP026721.1"/>
</dbReference>
<evidence type="ECO:0000256" key="3">
    <source>
        <dbReference type="ARBA" id="ARBA00022723"/>
    </source>
</evidence>
<feature type="binding site" evidence="12">
    <location>
        <position position="199"/>
    </location>
    <ligand>
        <name>Mn(2+)</name>
        <dbReference type="ChEBI" id="CHEBI:29035"/>
        <label>1</label>
    </ligand>
</feature>
<comment type="catalytic activity">
    <reaction evidence="9">
        <text>a 3'-end 2',3'-cyclophospho-ribonucleotide-RNA + a 5'-end dephospho-ribonucleoside-RNA + GTP + H2O = a ribonucleotidyl-ribonucleotide-RNA + GMP + diphosphate + H(+)</text>
        <dbReference type="Rhea" id="RHEA:68080"/>
        <dbReference type="Rhea" id="RHEA-COMP:10464"/>
        <dbReference type="Rhea" id="RHEA-COMP:13936"/>
        <dbReference type="Rhea" id="RHEA-COMP:17355"/>
        <dbReference type="ChEBI" id="CHEBI:15377"/>
        <dbReference type="ChEBI" id="CHEBI:15378"/>
        <dbReference type="ChEBI" id="CHEBI:33019"/>
        <dbReference type="ChEBI" id="CHEBI:37565"/>
        <dbReference type="ChEBI" id="CHEBI:58115"/>
        <dbReference type="ChEBI" id="CHEBI:83064"/>
        <dbReference type="ChEBI" id="CHEBI:138284"/>
        <dbReference type="ChEBI" id="CHEBI:173118"/>
        <dbReference type="EC" id="6.5.1.8"/>
    </reaction>
</comment>
<dbReference type="GO" id="GO:0003972">
    <property type="term" value="F:RNA ligase (ATP) activity"/>
    <property type="evidence" value="ECO:0007669"/>
    <property type="project" value="TreeGrafter"/>
</dbReference>
<feature type="binding site" evidence="11">
    <location>
        <position position="375"/>
    </location>
    <ligand>
        <name>GMP</name>
        <dbReference type="ChEBI" id="CHEBI:58115"/>
    </ligand>
</feature>
<dbReference type="InterPro" id="IPR036025">
    <property type="entry name" value="RtcB-like_sf"/>
</dbReference>
<feature type="binding site" evidence="11">
    <location>
        <begin position="368"/>
        <end position="371"/>
    </location>
    <ligand>
        <name>GMP</name>
        <dbReference type="ChEBI" id="CHEBI:58115"/>
    </ligand>
</feature>
<dbReference type="PANTHER" id="PTHR11118:SF1">
    <property type="entry name" value="RNA-SPLICING LIGASE RTCB HOMOLOG"/>
    <property type="match status" value="1"/>
</dbReference>
<protein>
    <recommendedName>
        <fullName evidence="13">tRNA-splicing ligase RtcB</fullName>
        <ecNumber evidence="13">6.5.1.-</ecNumber>
    </recommendedName>
</protein>
<evidence type="ECO:0000256" key="12">
    <source>
        <dbReference type="PIRSR" id="PIRSR601233-3"/>
    </source>
</evidence>
<dbReference type="Proteomes" id="UP000288947">
    <property type="component" value="Chromosome"/>
</dbReference>
<evidence type="ECO:0000256" key="8">
    <source>
        <dbReference type="ARBA" id="ARBA00047746"/>
    </source>
</evidence>
<evidence type="ECO:0000256" key="13">
    <source>
        <dbReference type="RuleBase" id="RU371113"/>
    </source>
</evidence>
<comment type="subunit">
    <text evidence="13">Monomer.</text>
</comment>
<dbReference type="GO" id="GO:0042245">
    <property type="term" value="P:RNA repair"/>
    <property type="evidence" value="ECO:0007669"/>
    <property type="project" value="UniProtKB-KW"/>
</dbReference>
<dbReference type="SUPFAM" id="SSF103365">
    <property type="entry name" value="Hypothetical protein PH1602"/>
    <property type="match status" value="1"/>
</dbReference>
<dbReference type="EC" id="6.5.1.-" evidence="13"/>
<keyword evidence="7 12" id="KW-0464">Manganese</keyword>
<dbReference type="Gene3D" id="3.90.1860.10">
    <property type="entry name" value="tRNA-splicing ligase RtcB"/>
    <property type="match status" value="1"/>
</dbReference>
<feature type="active site" description="GMP-histidine intermediate" evidence="10">
    <location>
        <position position="394"/>
    </location>
</feature>
<evidence type="ECO:0000313" key="14">
    <source>
        <dbReference type="EMBL" id="QAV32352.1"/>
    </source>
</evidence>
<feature type="binding site" evidence="12">
    <location>
        <position position="91"/>
    </location>
    <ligand>
        <name>Mn(2+)</name>
        <dbReference type="ChEBI" id="CHEBI:29035"/>
        <label>1</label>
    </ligand>
</feature>
<dbReference type="GO" id="GO:0046872">
    <property type="term" value="F:metal ion binding"/>
    <property type="evidence" value="ECO:0007669"/>
    <property type="project" value="UniProtKB-UniRule"/>
</dbReference>
<evidence type="ECO:0000256" key="10">
    <source>
        <dbReference type="PIRSR" id="PIRSR601233-1"/>
    </source>
</evidence>
<organism evidence="14 15">
    <name type="scientific">Fervidobacterium changbaicum</name>
    <dbReference type="NCBI Taxonomy" id="310769"/>
    <lineage>
        <taxon>Bacteria</taxon>
        <taxon>Thermotogati</taxon>
        <taxon>Thermotogota</taxon>
        <taxon>Thermotogae</taxon>
        <taxon>Thermotogales</taxon>
        <taxon>Fervidobacteriaceae</taxon>
        <taxon>Fervidobacterium</taxon>
    </lineage>
</organism>
<dbReference type="PANTHER" id="PTHR11118">
    <property type="entry name" value="RNA-SPLICING LIGASE RTCB HOMOLOG"/>
    <property type="match status" value="1"/>
</dbReference>
<dbReference type="GO" id="GO:0170057">
    <property type="term" value="F:RNA ligase (GTP) activity"/>
    <property type="evidence" value="ECO:0007669"/>
    <property type="project" value="UniProtKB-EC"/>
</dbReference>
<keyword evidence="15" id="KW-1185">Reference proteome</keyword>
<feature type="binding site" evidence="11">
    <location>
        <begin position="394"/>
        <end position="397"/>
    </location>
    <ligand>
        <name>GMP</name>
        <dbReference type="ChEBI" id="CHEBI:58115"/>
    </ligand>
</feature>
<feature type="binding site" evidence="11">
    <location>
        <begin position="319"/>
        <end position="320"/>
    </location>
    <ligand>
        <name>GMP</name>
        <dbReference type="ChEBI" id="CHEBI:58115"/>
    </ligand>
</feature>
<keyword evidence="2 13" id="KW-0436">Ligase</keyword>
<dbReference type="Pfam" id="PF01139">
    <property type="entry name" value="RtcB"/>
    <property type="match status" value="1"/>
</dbReference>
<keyword evidence="5" id="KW-0692">RNA repair</keyword>
<keyword evidence="4 11" id="KW-0547">Nucleotide-binding</keyword>
<evidence type="ECO:0000256" key="4">
    <source>
        <dbReference type="ARBA" id="ARBA00022741"/>
    </source>
</evidence>
<evidence type="ECO:0000256" key="11">
    <source>
        <dbReference type="PIRSR" id="PIRSR601233-2"/>
    </source>
</evidence>
<proteinExistence type="inferred from homology"/>
<dbReference type="GO" id="GO:0005525">
    <property type="term" value="F:GTP binding"/>
    <property type="evidence" value="ECO:0007669"/>
    <property type="project" value="UniProtKB-KW"/>
</dbReference>
<evidence type="ECO:0000313" key="15">
    <source>
        <dbReference type="Proteomes" id="UP000288947"/>
    </source>
</evidence>
<gene>
    <name evidence="13" type="primary">rtcB</name>
    <name evidence="14" type="ORF">CBS1_00415</name>
</gene>
<accession>A0AAE6CD63</accession>
<evidence type="ECO:0000256" key="1">
    <source>
        <dbReference type="ARBA" id="ARBA00008071"/>
    </source>
</evidence>
<dbReference type="GO" id="GO:0006396">
    <property type="term" value="P:RNA processing"/>
    <property type="evidence" value="ECO:0007669"/>
    <property type="project" value="InterPro"/>
</dbReference>
<evidence type="ECO:0000256" key="7">
    <source>
        <dbReference type="ARBA" id="ARBA00023211"/>
    </source>
</evidence>
<evidence type="ECO:0000256" key="6">
    <source>
        <dbReference type="ARBA" id="ARBA00023134"/>
    </source>
</evidence>
<dbReference type="AlphaFoldDB" id="A0AAE6CD63"/>
<sequence length="471" mass="51652">MSVTGAEKEGKYVYRIKKTGSMRVDAIILADYETIDEEAIEQLKNVATLPGIVKAAYAMPDIHWGYGFPIGGVAAFDAEDGVISPGGVGFDINCGVRMLVVDGDSDIVKRNLETLIKRIYENVPVGVGETSDLRFSKNDFKKIVEQGAKKVVEMGYGTAEDLLRIEDGGTLENADFSDVSEEAFDRGKDELGTLGAGNHFIEIQQVEEVYDEEIATVFGIKKGDITILIHTGSRGFGHQIATDYIKYMRDNLKEHNKNLPDKQLINAPFKSEWGQAYYSAMNCAANYAFVNRQIITHLIRKAFKSVVGMNVRLVYDVAHNIAKVEEYEIDGKRRKLIVHRKGATRAFGPGNPALADIFKKTGQPVIIPGSMGTASYILVGTKKAEEMTFGSTAHGAGRALGRREATRELTVNHVMRELESKGVKIMAKSKKGIVEEAPEAYKNVDKVVQIVDELGISLKVAKCIPLGVVKG</sequence>